<dbReference type="InterPro" id="IPR058667">
    <property type="entry name" value="DUF6242_C"/>
</dbReference>
<reference evidence="4 5" key="1">
    <citation type="submission" date="2011-12" db="EMBL/GenBank/DDBJ databases">
        <title>The Genome Sequence of Prevotella maculosa OT 289.</title>
        <authorList>
            <consortium name="The Broad Institute Genome Sequencing Platform"/>
            <person name="Earl A."/>
            <person name="Ward D."/>
            <person name="Feldgarden M."/>
            <person name="Gevers D."/>
            <person name="Izard J."/>
            <person name="Blanton J.M."/>
            <person name="Mathney J."/>
            <person name="Tanner A.C."/>
            <person name="Dewhirst F.E."/>
            <person name="Young S.K."/>
            <person name="Zeng Q."/>
            <person name="Gargeya S."/>
            <person name="Fitzgerald M."/>
            <person name="Haas B."/>
            <person name="Abouelleil A."/>
            <person name="Alvarado L."/>
            <person name="Arachchi H.M."/>
            <person name="Berlin A."/>
            <person name="Chapman S.B."/>
            <person name="Gearin G."/>
            <person name="Goldberg J."/>
            <person name="Griggs A."/>
            <person name="Gujja S."/>
            <person name="Hansen M."/>
            <person name="Heiman D."/>
            <person name="Howarth C."/>
            <person name="Larimer J."/>
            <person name="Lui A."/>
            <person name="MacDonald P.J.P."/>
            <person name="McCowen C."/>
            <person name="Montmayeur A."/>
            <person name="Murphy C."/>
            <person name="Neiman D."/>
            <person name="Pearson M."/>
            <person name="Priest M."/>
            <person name="Roberts A."/>
            <person name="Saif S."/>
            <person name="Shea T."/>
            <person name="Sisk P."/>
            <person name="Stolte C."/>
            <person name="Sykes S."/>
            <person name="Wortman J."/>
            <person name="Nusbaum C."/>
            <person name="Birren B."/>
        </authorList>
    </citation>
    <scope>NUCLEOTIDE SEQUENCE [LARGE SCALE GENOMIC DNA]</scope>
    <source>
        <strain evidence="4 5">OT 289</strain>
    </source>
</reference>
<dbReference type="AlphaFoldDB" id="H1HKT6"/>
<evidence type="ECO:0000256" key="1">
    <source>
        <dbReference type="SAM" id="SignalP"/>
    </source>
</evidence>
<dbReference type="Pfam" id="PF25852">
    <property type="entry name" value="DUF6242_C"/>
    <property type="match status" value="1"/>
</dbReference>
<sequence>MKRKLLSSVLLFSAVFVFTSCLKSNDDDQTNYADTAITAFSLNTLKQTKHVKTKAGKDSTYQDKLTASGYKFYIDQLKHEIYNVDSLPYGTDARKVLCTISAKNGGTVVYKSLTSDTLHYYTTKDSVDFSKPREFRVYNREGAYCSYKVTVNVRKVAEGVFAWHRVSAQDARLGALTAMKAVALNSKVYVMGNEGSTVKLYATADNNIAGWQQLAPNVTLDGQAYANLMALNGYLYTYSNGRVLRSQDGITWEHRGNVALKQLAGGYNNIIYGVTEGSVLLSEDGGTTWKSDAMGAETGYLPTQNVRLFGFDSKVNAGVYNLVLTGIRPSNYVDDSGMVWGRLLGTNDNTQTWNYYGQGFSPYQTPRLTNLQVVKVGSQLLAFGGVGLGGYKAKAFAQFHYSVDKGVTWRKNDSYSLPKNFESDATSFAMTVDEHHNLWLIAGKSGRVWKGNLAGMLAKE</sequence>
<dbReference type="SUPFAM" id="SSF110296">
    <property type="entry name" value="Oligoxyloglucan reducing end-specific cellobiohydrolase"/>
    <property type="match status" value="1"/>
</dbReference>
<dbReference type="Gene3D" id="2.130.10.10">
    <property type="entry name" value="YVTN repeat-like/Quinoprotein amine dehydrogenase"/>
    <property type="match status" value="1"/>
</dbReference>
<dbReference type="Pfam" id="PF19755">
    <property type="entry name" value="DUF6242"/>
    <property type="match status" value="1"/>
</dbReference>
<dbReference type="Proteomes" id="UP000003167">
    <property type="component" value="Unassembled WGS sequence"/>
</dbReference>
<evidence type="ECO:0000259" key="3">
    <source>
        <dbReference type="Pfam" id="PF25852"/>
    </source>
</evidence>
<proteinExistence type="predicted"/>
<feature type="signal peptide" evidence="1">
    <location>
        <begin position="1"/>
        <end position="19"/>
    </location>
</feature>
<dbReference type="RefSeq" id="WP_008564544.1">
    <property type="nucleotide sequence ID" value="NZ_JH594501.1"/>
</dbReference>
<dbReference type="STRING" id="999422.HMPREF9944_00780"/>
<keyword evidence="5" id="KW-1185">Reference proteome</keyword>
<evidence type="ECO:0000313" key="5">
    <source>
        <dbReference type="Proteomes" id="UP000003167"/>
    </source>
</evidence>
<gene>
    <name evidence="4" type="ORF">HMPREF9944_00780</name>
</gene>
<dbReference type="PROSITE" id="PS51257">
    <property type="entry name" value="PROKAR_LIPOPROTEIN"/>
    <property type="match status" value="1"/>
</dbReference>
<dbReference type="InterPro" id="IPR015943">
    <property type="entry name" value="WD40/YVTN_repeat-like_dom_sf"/>
</dbReference>
<protein>
    <recommendedName>
        <fullName evidence="6">BNR/Asp-box repeat protein</fullName>
    </recommendedName>
</protein>
<keyword evidence="1" id="KW-0732">Signal</keyword>
<dbReference type="OrthoDB" id="1078890at2"/>
<evidence type="ECO:0000259" key="2">
    <source>
        <dbReference type="Pfam" id="PF19755"/>
    </source>
</evidence>
<dbReference type="InterPro" id="IPR046209">
    <property type="entry name" value="DUF6242_N"/>
</dbReference>
<feature type="domain" description="DUF6242" evidence="2">
    <location>
        <begin position="40"/>
        <end position="151"/>
    </location>
</feature>
<accession>H1HKT6</accession>
<name>H1HKT6_9BACT</name>
<organism evidence="4 5">
    <name type="scientific">Segatella maculosa OT 289</name>
    <dbReference type="NCBI Taxonomy" id="999422"/>
    <lineage>
        <taxon>Bacteria</taxon>
        <taxon>Pseudomonadati</taxon>
        <taxon>Bacteroidota</taxon>
        <taxon>Bacteroidia</taxon>
        <taxon>Bacteroidales</taxon>
        <taxon>Prevotellaceae</taxon>
        <taxon>Segatella</taxon>
    </lineage>
</organism>
<evidence type="ECO:0008006" key="6">
    <source>
        <dbReference type="Google" id="ProtNLM"/>
    </source>
</evidence>
<evidence type="ECO:0000313" key="4">
    <source>
        <dbReference type="EMBL" id="EHO73187.1"/>
    </source>
</evidence>
<dbReference type="PATRIC" id="fig|999422.3.peg.803"/>
<dbReference type="HOGENOM" id="CLU_042770_1_0_10"/>
<comment type="caution">
    <text evidence="4">The sequence shown here is derived from an EMBL/GenBank/DDBJ whole genome shotgun (WGS) entry which is preliminary data.</text>
</comment>
<dbReference type="EMBL" id="AGEK01000016">
    <property type="protein sequence ID" value="EHO73187.1"/>
    <property type="molecule type" value="Genomic_DNA"/>
</dbReference>
<feature type="chain" id="PRO_5003550812" description="BNR/Asp-box repeat protein" evidence="1">
    <location>
        <begin position="20"/>
        <end position="460"/>
    </location>
</feature>
<feature type="domain" description="DUF6242" evidence="3">
    <location>
        <begin position="161"/>
        <end position="454"/>
    </location>
</feature>